<evidence type="ECO:0000313" key="2">
    <source>
        <dbReference type="EMBL" id="APB33544.1"/>
    </source>
</evidence>
<reference evidence="2 3" key="1">
    <citation type="submission" date="2016-10" db="EMBL/GenBank/DDBJ databases">
        <title>Description of Gloeomargarita lithophora gen. nov., sp. nov., a thylakoid-bearing basal-branching cyanobacterium with intracellular carbonates, and proposal for Gloeomargaritales ord. nov.</title>
        <authorList>
            <person name="Moreira D."/>
            <person name="Tavera R."/>
            <person name="Benzerara K."/>
            <person name="Skouri-Panet F."/>
            <person name="Couradeau E."/>
            <person name="Gerard E."/>
            <person name="Loussert C."/>
            <person name="Novelo E."/>
            <person name="Zivanovic Y."/>
            <person name="Lopez-Garcia P."/>
        </authorList>
    </citation>
    <scope>NUCLEOTIDE SEQUENCE [LARGE SCALE GENOMIC DNA]</scope>
    <source>
        <strain evidence="2 3">D10</strain>
    </source>
</reference>
<keyword evidence="1" id="KW-0812">Transmembrane</keyword>
<dbReference type="KEGG" id="glt:GlitD10_1224"/>
<feature type="transmembrane region" description="Helical" evidence="1">
    <location>
        <begin position="16"/>
        <end position="35"/>
    </location>
</feature>
<dbReference type="EMBL" id="CP017675">
    <property type="protein sequence ID" value="APB33544.1"/>
    <property type="molecule type" value="Genomic_DNA"/>
</dbReference>
<accession>A0A1J0AC94</accession>
<dbReference type="STRING" id="1188229.GlitD10_1224"/>
<dbReference type="OrthoDB" id="516203at2"/>
<evidence type="ECO:0008006" key="4">
    <source>
        <dbReference type="Google" id="ProtNLM"/>
    </source>
</evidence>
<dbReference type="InterPro" id="IPR025480">
    <property type="entry name" value="DUF4330"/>
</dbReference>
<protein>
    <recommendedName>
        <fullName evidence="4">Pyruvate/2-oxoglutarate dehydrogenase complex,dihydrolipoamide dehydrogenase (E3) component</fullName>
    </recommendedName>
</protein>
<proteinExistence type="predicted"/>
<name>A0A1J0AC94_9CYAN</name>
<dbReference type="Proteomes" id="UP000180235">
    <property type="component" value="Chromosome"/>
</dbReference>
<dbReference type="AlphaFoldDB" id="A0A1J0AC94"/>
<keyword evidence="3" id="KW-1185">Reference proteome</keyword>
<dbReference type="Pfam" id="PF14221">
    <property type="entry name" value="DUF4330"/>
    <property type="match status" value="1"/>
</dbReference>
<keyword evidence="1" id="KW-1133">Transmembrane helix</keyword>
<gene>
    <name evidence="2" type="ORF">GlitD10_1224</name>
</gene>
<evidence type="ECO:0000313" key="3">
    <source>
        <dbReference type="Proteomes" id="UP000180235"/>
    </source>
</evidence>
<organism evidence="2 3">
    <name type="scientific">Gloeomargarita lithophora Alchichica-D10</name>
    <dbReference type="NCBI Taxonomy" id="1188229"/>
    <lineage>
        <taxon>Bacteria</taxon>
        <taxon>Bacillati</taxon>
        <taxon>Cyanobacteriota</taxon>
        <taxon>Cyanophyceae</taxon>
        <taxon>Gloeomargaritales</taxon>
        <taxon>Gloeomargaritaceae</taxon>
        <taxon>Gloeomargarita</taxon>
    </lineage>
</organism>
<keyword evidence="1" id="KW-0472">Membrane</keyword>
<sequence length="172" mass="18175">MAWIDRQGRLGGKISVIDLAAVGVVLLVLVGIFLVPGGTGSVAQVGPSRSVEIDMIVRGLSIARPEELVRRGDQASFIVRNQPSGTLKIKNLTIFPPEVEVPQPDGSVKFMADTRSQTRFLRDMVITLAGTAQVADGGAVLGNSKIKVGVPVELEGAQYNLRGSVMDVRVGA</sequence>
<evidence type="ECO:0000256" key="1">
    <source>
        <dbReference type="SAM" id="Phobius"/>
    </source>
</evidence>
<dbReference type="RefSeq" id="WP_071454116.1">
    <property type="nucleotide sequence ID" value="NZ_CP017675.1"/>
</dbReference>